<evidence type="ECO:0000256" key="3">
    <source>
        <dbReference type="ARBA" id="ARBA00022827"/>
    </source>
</evidence>
<name>A0A6G1VL38_9BACT</name>
<evidence type="ECO:0000256" key="5">
    <source>
        <dbReference type="ARBA" id="ARBA00023133"/>
    </source>
</evidence>
<comment type="cofactor">
    <cofactor evidence="1 6">
        <name>FAD</name>
        <dbReference type="ChEBI" id="CHEBI:57692"/>
    </cofactor>
</comment>
<accession>A0A6G1VL38</accession>
<dbReference type="InterPro" id="IPR036188">
    <property type="entry name" value="FAD/NAD-bd_sf"/>
</dbReference>
<keyword evidence="4 6" id="KW-0560">Oxidoreductase</keyword>
<comment type="caution">
    <text evidence="8">The sequence shown here is derived from an EMBL/GenBank/DDBJ whole genome shotgun (WGS) entry which is preliminary data.</text>
</comment>
<dbReference type="InterPro" id="IPR050464">
    <property type="entry name" value="Zeta_carotene_desat/Oxidored"/>
</dbReference>
<gene>
    <name evidence="8" type="primary">hemG</name>
    <name evidence="8" type="ORF">F7D25_07550</name>
</gene>
<keyword evidence="2 6" id="KW-0285">Flavoprotein</keyword>
<proteinExistence type="inferred from homology"/>
<evidence type="ECO:0000259" key="7">
    <source>
        <dbReference type="Pfam" id="PF01593"/>
    </source>
</evidence>
<dbReference type="Gene3D" id="3.90.660.20">
    <property type="entry name" value="Protoporphyrinogen oxidase, mitochondrial, domain 2"/>
    <property type="match status" value="1"/>
</dbReference>
<evidence type="ECO:0000313" key="9">
    <source>
        <dbReference type="Proteomes" id="UP000477980"/>
    </source>
</evidence>
<dbReference type="OrthoDB" id="9805195at2"/>
<comment type="function">
    <text evidence="6">Involved in coproporphyrin-dependent heme b biosynthesis. Catalyzes the oxidation of coproporphyrinogen III to coproporphyrin III.</text>
</comment>
<sequence length="472" mass="51877">MTFDAVIIGAGLTGLSTAYFLTRKGAKVLVIEEQNRIGGQISTHRGGRNGEFVFESGPNTGVLSYPEVVELFQELSPLCTLATAHEEAKKRLIWKGNRFHALPSNPKDAVMTPLFSFADKLRILGEPLRKRGNNPDETVAQLAARRLGKSFVDYAVDPFLSGVYAGDPNRLVTRYALPKLYNLEQNYGSFIKGTIAKAREPKSDRDRLATKKVFSADGGLSNLAEAMAEKTGRENIITGAAGCRITPTDFSIVDNISTSNQTRGNWFVSYTHNGTTYRVATQNVVTTTGSYRLRELLPFAGSNIMNDVDNLTYAPVIQVAVGYNDVPLPDFRVFGGLIPSCEKQDILGILNPSACFDGRAPHNGNMLAVFMGGVRHSELIDENDTKIEEIVCRNMNKMLGVNKAPNLIQIFRHKKAIPQYEITSGRRYAAIDKLENKYKGLYIKGNLCGGIGMADRIHQAYTTSESISGNHI</sequence>
<dbReference type="NCBIfam" id="TIGR00562">
    <property type="entry name" value="proto_IX_ox"/>
    <property type="match status" value="1"/>
</dbReference>
<feature type="domain" description="Amine oxidase" evidence="7">
    <location>
        <begin position="12"/>
        <end position="446"/>
    </location>
</feature>
<dbReference type="Proteomes" id="UP000477980">
    <property type="component" value="Unassembled WGS sequence"/>
</dbReference>
<dbReference type="Gene3D" id="3.50.50.60">
    <property type="entry name" value="FAD/NAD(P)-binding domain"/>
    <property type="match status" value="1"/>
</dbReference>
<dbReference type="SUPFAM" id="SSF54373">
    <property type="entry name" value="FAD-linked reductases, C-terminal domain"/>
    <property type="match status" value="1"/>
</dbReference>
<comment type="pathway">
    <text evidence="6">Porphyrin-containing compound metabolism; protoheme biosynthesis.</text>
</comment>
<dbReference type="GO" id="GO:0006783">
    <property type="term" value="P:heme biosynthetic process"/>
    <property type="evidence" value="ECO:0007669"/>
    <property type="project" value="UniProtKB-UniRule"/>
</dbReference>
<evidence type="ECO:0000256" key="1">
    <source>
        <dbReference type="ARBA" id="ARBA00001974"/>
    </source>
</evidence>
<comment type="catalytic activity">
    <reaction evidence="6">
        <text>coproporphyrinogen III + 3 O2 = coproporphyrin III + 3 H2O2</text>
        <dbReference type="Rhea" id="RHEA:43436"/>
        <dbReference type="ChEBI" id="CHEBI:15379"/>
        <dbReference type="ChEBI" id="CHEBI:16240"/>
        <dbReference type="ChEBI" id="CHEBI:57309"/>
        <dbReference type="ChEBI" id="CHEBI:131725"/>
        <dbReference type="EC" id="1.3.3.15"/>
    </reaction>
</comment>
<protein>
    <recommendedName>
        <fullName evidence="6">Coproporphyrinogen III oxidase</fullName>
        <ecNumber evidence="6">1.3.3.15</ecNumber>
    </recommendedName>
</protein>
<dbReference type="GO" id="GO:0005737">
    <property type="term" value="C:cytoplasm"/>
    <property type="evidence" value="ECO:0007669"/>
    <property type="project" value="UniProtKB-SubCell"/>
</dbReference>
<dbReference type="EC" id="1.3.3.15" evidence="6"/>
<keyword evidence="6" id="KW-0963">Cytoplasm</keyword>
<dbReference type="SUPFAM" id="SSF51905">
    <property type="entry name" value="FAD/NAD(P)-binding domain"/>
    <property type="match status" value="1"/>
</dbReference>
<comment type="similarity">
    <text evidence="6">Belongs to the protoporphyrinogen/coproporphyrinogen oxidase family. Coproporphyrinogen III oxidase subfamily.</text>
</comment>
<dbReference type="PRINTS" id="PR00420">
    <property type="entry name" value="RNGMNOXGNASE"/>
</dbReference>
<dbReference type="Gene3D" id="1.10.3110.10">
    <property type="entry name" value="protoporphyrinogen ix oxidase, domain 3"/>
    <property type="match status" value="1"/>
</dbReference>
<reference evidence="8 9" key="1">
    <citation type="submission" date="2019-09" db="EMBL/GenBank/DDBJ databases">
        <title>Distinct polysaccharide growth profiles of human intestinal Prevotella copri isolates.</title>
        <authorList>
            <person name="Fehlner-Peach H."/>
            <person name="Magnabosco C."/>
            <person name="Raghavan V."/>
            <person name="Scher J.U."/>
            <person name="Tett A."/>
            <person name="Cox L.M."/>
            <person name="Gottsegen C."/>
            <person name="Watters A."/>
            <person name="Wiltshire- Gordon J.D."/>
            <person name="Segata N."/>
            <person name="Bonneau R."/>
            <person name="Littman D.R."/>
        </authorList>
    </citation>
    <scope>NUCLEOTIDE SEQUENCE [LARGE SCALE GENOMIC DNA]</scope>
    <source>
        <strain evidence="9">iAA917</strain>
    </source>
</reference>
<evidence type="ECO:0000313" key="8">
    <source>
        <dbReference type="EMBL" id="MQP14265.1"/>
    </source>
</evidence>
<keyword evidence="5 6" id="KW-0350">Heme biosynthesis</keyword>
<dbReference type="GO" id="GO:0004729">
    <property type="term" value="F:oxygen-dependent protoporphyrinogen oxidase activity"/>
    <property type="evidence" value="ECO:0007669"/>
    <property type="project" value="UniProtKB-UniRule"/>
</dbReference>
<evidence type="ECO:0000256" key="4">
    <source>
        <dbReference type="ARBA" id="ARBA00023002"/>
    </source>
</evidence>
<keyword evidence="3 6" id="KW-0274">FAD</keyword>
<dbReference type="InterPro" id="IPR004572">
    <property type="entry name" value="Protoporphyrinogen_oxidase"/>
</dbReference>
<dbReference type="PANTHER" id="PTHR42923">
    <property type="entry name" value="PROTOPORPHYRINOGEN OXIDASE"/>
    <property type="match status" value="1"/>
</dbReference>
<comment type="subcellular location">
    <subcellularLocation>
        <location evidence="6">Cytoplasm</location>
    </subcellularLocation>
</comment>
<organism evidence="8 9">
    <name type="scientific">Segatella copri</name>
    <dbReference type="NCBI Taxonomy" id="165179"/>
    <lineage>
        <taxon>Bacteria</taxon>
        <taxon>Pseudomonadati</taxon>
        <taxon>Bacteroidota</taxon>
        <taxon>Bacteroidia</taxon>
        <taxon>Bacteroidales</taxon>
        <taxon>Prevotellaceae</taxon>
        <taxon>Segatella</taxon>
    </lineage>
</organism>
<dbReference type="UniPathway" id="UPA00252"/>
<dbReference type="EMBL" id="VZAH01000078">
    <property type="protein sequence ID" value="MQP14265.1"/>
    <property type="molecule type" value="Genomic_DNA"/>
</dbReference>
<dbReference type="Pfam" id="PF01593">
    <property type="entry name" value="Amino_oxidase"/>
    <property type="match status" value="1"/>
</dbReference>
<evidence type="ECO:0000256" key="6">
    <source>
        <dbReference type="RuleBase" id="RU364052"/>
    </source>
</evidence>
<dbReference type="AlphaFoldDB" id="A0A6G1VL38"/>
<evidence type="ECO:0000256" key="2">
    <source>
        <dbReference type="ARBA" id="ARBA00022630"/>
    </source>
</evidence>
<dbReference type="InterPro" id="IPR002937">
    <property type="entry name" value="Amino_oxidase"/>
</dbReference>
<dbReference type="PANTHER" id="PTHR42923:SF3">
    <property type="entry name" value="PROTOPORPHYRINOGEN OXIDASE"/>
    <property type="match status" value="1"/>
</dbReference>